<name>A0A8S2ZE64_9BILA</name>
<evidence type="ECO:0000256" key="4">
    <source>
        <dbReference type="ARBA" id="ARBA00022777"/>
    </source>
</evidence>
<keyword evidence="5" id="KW-0067">ATP-binding</keyword>
<gene>
    <name evidence="7" type="ORF">SMN809_LOCUS39712</name>
    <name evidence="8" type="ORF">SMN809_LOCUS46382</name>
</gene>
<accession>A0A8S2ZE64</accession>
<dbReference type="EMBL" id="CAJOBI010107308">
    <property type="protein sequence ID" value="CAF4616868.1"/>
    <property type="molecule type" value="Genomic_DNA"/>
</dbReference>
<evidence type="ECO:0000256" key="1">
    <source>
        <dbReference type="ARBA" id="ARBA00022527"/>
    </source>
</evidence>
<evidence type="ECO:0000256" key="3">
    <source>
        <dbReference type="ARBA" id="ARBA00022741"/>
    </source>
</evidence>
<evidence type="ECO:0000256" key="2">
    <source>
        <dbReference type="ARBA" id="ARBA00022679"/>
    </source>
</evidence>
<comment type="caution">
    <text evidence="7">The sequence shown here is derived from an EMBL/GenBank/DDBJ whole genome shotgun (WGS) entry which is preliminary data.</text>
</comment>
<dbReference type="PROSITE" id="PS00108">
    <property type="entry name" value="PROTEIN_KINASE_ST"/>
    <property type="match status" value="1"/>
</dbReference>
<reference evidence="7" key="1">
    <citation type="submission" date="2021-02" db="EMBL/GenBank/DDBJ databases">
        <authorList>
            <person name="Nowell W R."/>
        </authorList>
    </citation>
    <scope>NUCLEOTIDE SEQUENCE</scope>
</reference>
<evidence type="ECO:0000313" key="8">
    <source>
        <dbReference type="EMBL" id="CAF4781877.1"/>
    </source>
</evidence>
<evidence type="ECO:0000256" key="5">
    <source>
        <dbReference type="ARBA" id="ARBA00022840"/>
    </source>
</evidence>
<dbReference type="AlphaFoldDB" id="A0A8S2ZE64"/>
<dbReference type="PANTHER" id="PTHR11584:SF369">
    <property type="entry name" value="MITOGEN-ACTIVATED PROTEIN KINASE KINASE KINASE 19-RELATED"/>
    <property type="match status" value="1"/>
</dbReference>
<feature type="non-terminal residue" evidence="7">
    <location>
        <position position="1"/>
    </location>
</feature>
<dbReference type="GO" id="GO:0004674">
    <property type="term" value="F:protein serine/threonine kinase activity"/>
    <property type="evidence" value="ECO:0007669"/>
    <property type="project" value="UniProtKB-KW"/>
</dbReference>
<keyword evidence="3" id="KW-0547">Nucleotide-binding</keyword>
<evidence type="ECO:0000259" key="6">
    <source>
        <dbReference type="PROSITE" id="PS50011"/>
    </source>
</evidence>
<dbReference type="Gene3D" id="1.10.510.10">
    <property type="entry name" value="Transferase(Phosphotransferase) domain 1"/>
    <property type="match status" value="1"/>
</dbReference>
<dbReference type="InterPro" id="IPR011009">
    <property type="entry name" value="Kinase-like_dom_sf"/>
</dbReference>
<dbReference type="Pfam" id="PF00069">
    <property type="entry name" value="Pkinase"/>
    <property type="match status" value="1"/>
</dbReference>
<keyword evidence="4" id="KW-0418">Kinase</keyword>
<dbReference type="GO" id="GO:0005524">
    <property type="term" value="F:ATP binding"/>
    <property type="evidence" value="ECO:0007669"/>
    <property type="project" value="UniProtKB-KW"/>
</dbReference>
<evidence type="ECO:0000313" key="7">
    <source>
        <dbReference type="EMBL" id="CAF4616868.1"/>
    </source>
</evidence>
<keyword evidence="1" id="KW-0723">Serine/threonine-protein kinase</keyword>
<dbReference type="InterPro" id="IPR000719">
    <property type="entry name" value="Prot_kinase_dom"/>
</dbReference>
<dbReference type="Proteomes" id="UP000676336">
    <property type="component" value="Unassembled WGS sequence"/>
</dbReference>
<dbReference type="EMBL" id="CAJOBI010144186">
    <property type="protein sequence ID" value="CAF4781877.1"/>
    <property type="molecule type" value="Genomic_DNA"/>
</dbReference>
<dbReference type="PROSITE" id="PS50011">
    <property type="entry name" value="PROTEIN_KINASE_DOM"/>
    <property type="match status" value="1"/>
</dbReference>
<evidence type="ECO:0000313" key="9">
    <source>
        <dbReference type="Proteomes" id="UP000676336"/>
    </source>
</evidence>
<feature type="non-terminal residue" evidence="7">
    <location>
        <position position="64"/>
    </location>
</feature>
<dbReference type="InterPro" id="IPR008271">
    <property type="entry name" value="Ser/Thr_kinase_AS"/>
</dbReference>
<organism evidence="7 9">
    <name type="scientific">Rotaria magnacalcarata</name>
    <dbReference type="NCBI Taxonomy" id="392030"/>
    <lineage>
        <taxon>Eukaryota</taxon>
        <taxon>Metazoa</taxon>
        <taxon>Spiralia</taxon>
        <taxon>Gnathifera</taxon>
        <taxon>Rotifera</taxon>
        <taxon>Eurotatoria</taxon>
        <taxon>Bdelloidea</taxon>
        <taxon>Philodinida</taxon>
        <taxon>Philodinidae</taxon>
        <taxon>Rotaria</taxon>
    </lineage>
</organism>
<sequence>QFPEAPIRNYTRQLLEGLQYLHENHILHRDIKSANILINSRGEIKIADFGTSKRLAGLHRCTED</sequence>
<feature type="domain" description="Protein kinase" evidence="6">
    <location>
        <begin position="1"/>
        <end position="64"/>
    </location>
</feature>
<keyword evidence="2" id="KW-0808">Transferase</keyword>
<protein>
    <recommendedName>
        <fullName evidence="6">Protein kinase domain-containing protein</fullName>
    </recommendedName>
</protein>
<dbReference type="PANTHER" id="PTHR11584">
    <property type="entry name" value="SERINE/THREONINE PROTEIN KINASE"/>
    <property type="match status" value="1"/>
</dbReference>
<dbReference type="SUPFAM" id="SSF56112">
    <property type="entry name" value="Protein kinase-like (PK-like)"/>
    <property type="match status" value="1"/>
</dbReference>
<proteinExistence type="predicted"/>